<evidence type="ECO:0000313" key="6">
    <source>
        <dbReference type="EMBL" id="OZG57542.1"/>
    </source>
</evidence>
<feature type="chain" id="PRO_5038785897" evidence="5">
    <location>
        <begin position="25"/>
        <end position="415"/>
    </location>
</feature>
<evidence type="ECO:0000256" key="4">
    <source>
        <dbReference type="ARBA" id="ARBA00022729"/>
    </source>
</evidence>
<dbReference type="InterPro" id="IPR006059">
    <property type="entry name" value="SBP"/>
</dbReference>
<evidence type="ECO:0000256" key="5">
    <source>
        <dbReference type="SAM" id="SignalP"/>
    </source>
</evidence>
<sequence>MNMHTNRGIFRSIGAVSVALIALAGCGNPGDVTATQQDQGEATSSTLTIWADADRVSVLKDVAEQFTDKTGVKVNLVQKDMGSVQQDLITQVPAGKGPDIAIGQNDWTGILATDGVIQPLELGDAESDYEKVATDAFNYNGKIYALPYAIENVALVRNTKLAPQAPTTWDDMVATAKSVGAEYPYLLQVGDQGDSYTMYPIQTSFGSFVFGQRDDGSYDSSKLTIGDENGVKFAQWVQQQAQNGTLSTSMSADIALSKFEQGASPYFITGPWNISAIQKAGIDVAVDPIPSAGGQTAKPFVGVSGFFLSSKTTNKIAATDFLINYIGTADVQQSLYKVGQRLPALTAAYDQASKDSIAQGFGKASENGVPMPNITEMSSVWQYWNATEVSIISQRGDPAELWSQMTDEIQSALNK</sequence>
<dbReference type="Pfam" id="PF13416">
    <property type="entry name" value="SBP_bac_8"/>
    <property type="match status" value="1"/>
</dbReference>
<dbReference type="EMBL" id="MWWW01000027">
    <property type="protein sequence ID" value="OZG57542.1"/>
    <property type="molecule type" value="Genomic_DNA"/>
</dbReference>
<evidence type="ECO:0000256" key="2">
    <source>
        <dbReference type="ARBA" id="ARBA00022448"/>
    </source>
</evidence>
<proteinExistence type="inferred from homology"/>
<dbReference type="AlphaFoldDB" id="A0A261FEI7"/>
<evidence type="ECO:0000256" key="1">
    <source>
        <dbReference type="ARBA" id="ARBA00008520"/>
    </source>
</evidence>
<keyword evidence="2" id="KW-0813">Transport</keyword>
<dbReference type="GO" id="GO:1901982">
    <property type="term" value="F:maltose binding"/>
    <property type="evidence" value="ECO:0007669"/>
    <property type="project" value="TreeGrafter"/>
</dbReference>
<keyword evidence="4 5" id="KW-0732">Signal</keyword>
<gene>
    <name evidence="6" type="ORF">BMYO_1861</name>
</gene>
<dbReference type="Gene3D" id="3.40.190.10">
    <property type="entry name" value="Periplasmic binding protein-like II"/>
    <property type="match status" value="2"/>
</dbReference>
<dbReference type="PANTHER" id="PTHR30061:SF50">
    <property type="entry name" value="MALTOSE_MALTODEXTRIN-BINDING PERIPLASMIC PROTEIN"/>
    <property type="match status" value="1"/>
</dbReference>
<dbReference type="PANTHER" id="PTHR30061">
    <property type="entry name" value="MALTOSE-BINDING PERIPLASMIC PROTEIN"/>
    <property type="match status" value="1"/>
</dbReference>
<evidence type="ECO:0000256" key="3">
    <source>
        <dbReference type="ARBA" id="ARBA00022597"/>
    </source>
</evidence>
<protein>
    <submittedName>
        <fullName evidence="6">Periplasmic maltose-binding protein</fullName>
    </submittedName>
</protein>
<keyword evidence="3" id="KW-0762">Sugar transport</keyword>
<dbReference type="PROSITE" id="PS51257">
    <property type="entry name" value="PROKAR_LIPOPROTEIN"/>
    <property type="match status" value="1"/>
</dbReference>
<dbReference type="GO" id="GO:0055052">
    <property type="term" value="C:ATP-binding cassette (ABC) transporter complex, substrate-binding subunit-containing"/>
    <property type="evidence" value="ECO:0007669"/>
    <property type="project" value="TreeGrafter"/>
</dbReference>
<dbReference type="Proteomes" id="UP000216871">
    <property type="component" value="Unassembled WGS sequence"/>
</dbReference>
<evidence type="ECO:0000313" key="7">
    <source>
        <dbReference type="Proteomes" id="UP000216871"/>
    </source>
</evidence>
<keyword evidence="7" id="KW-1185">Reference proteome</keyword>
<dbReference type="GO" id="GO:0042956">
    <property type="term" value="P:maltodextrin transmembrane transport"/>
    <property type="evidence" value="ECO:0007669"/>
    <property type="project" value="TreeGrafter"/>
</dbReference>
<feature type="signal peptide" evidence="5">
    <location>
        <begin position="1"/>
        <end position="24"/>
    </location>
</feature>
<comment type="caution">
    <text evidence="6">The sequence shown here is derived from an EMBL/GenBank/DDBJ whole genome shotgun (WGS) entry which is preliminary data.</text>
</comment>
<name>A0A261FEI7_9BIFI</name>
<organism evidence="6 7">
    <name type="scientific">Bifidobacterium myosotis</name>
    <dbReference type="NCBI Taxonomy" id="1630166"/>
    <lineage>
        <taxon>Bacteria</taxon>
        <taxon>Bacillati</taxon>
        <taxon>Actinomycetota</taxon>
        <taxon>Actinomycetes</taxon>
        <taxon>Bifidobacteriales</taxon>
        <taxon>Bifidobacteriaceae</taxon>
        <taxon>Bifidobacterium</taxon>
    </lineage>
</organism>
<dbReference type="SUPFAM" id="SSF53850">
    <property type="entry name" value="Periplasmic binding protein-like II"/>
    <property type="match status" value="1"/>
</dbReference>
<dbReference type="RefSeq" id="WP_211276848.1">
    <property type="nucleotide sequence ID" value="NZ_MWWW01000027.1"/>
</dbReference>
<comment type="similarity">
    <text evidence="1">Belongs to the bacterial solute-binding protein 1 family.</text>
</comment>
<dbReference type="CDD" id="cd13586">
    <property type="entry name" value="PBP2_Maltose_binding_like"/>
    <property type="match status" value="1"/>
</dbReference>
<dbReference type="InterPro" id="IPR006060">
    <property type="entry name" value="Maltose/Cyclodextrin-bd"/>
</dbReference>
<accession>A0A261FEI7</accession>
<reference evidence="6 7" key="1">
    <citation type="journal article" date="2017" name="BMC Genomics">
        <title>Comparative genomic and phylogenomic analyses of the Bifidobacteriaceae family.</title>
        <authorList>
            <person name="Lugli G.A."/>
            <person name="Milani C."/>
            <person name="Turroni F."/>
            <person name="Duranti S."/>
            <person name="Mancabelli L."/>
            <person name="Mangifesta M."/>
            <person name="Ferrario C."/>
            <person name="Modesto M."/>
            <person name="Mattarelli P."/>
            <person name="Jiri K."/>
            <person name="van Sinderen D."/>
            <person name="Ventura M."/>
        </authorList>
    </citation>
    <scope>NUCLEOTIDE SEQUENCE [LARGE SCALE GENOMIC DNA]</scope>
    <source>
        <strain evidence="6 7">DSM 100196</strain>
    </source>
</reference>
<dbReference type="GO" id="GO:0015768">
    <property type="term" value="P:maltose transport"/>
    <property type="evidence" value="ECO:0007669"/>
    <property type="project" value="TreeGrafter"/>
</dbReference>
<dbReference type="PRINTS" id="PR00181">
    <property type="entry name" value="MALTOSEBP"/>
</dbReference>
<dbReference type="GO" id="GO:0015144">
    <property type="term" value="F:carbohydrate transmembrane transporter activity"/>
    <property type="evidence" value="ECO:0007669"/>
    <property type="project" value="InterPro"/>
</dbReference>